<dbReference type="EMBL" id="ML119056">
    <property type="protein sequence ID" value="ROT38206.1"/>
    <property type="molecule type" value="Genomic_DNA"/>
</dbReference>
<accession>A0A3N2PV35</accession>
<dbReference type="AlphaFoldDB" id="A0A3N2PV35"/>
<gene>
    <name evidence="2" type="ORF">SODALDRAFT_333979</name>
</gene>
<protein>
    <submittedName>
        <fullName evidence="2">Amidohydrolase family protein</fullName>
    </submittedName>
</protein>
<dbReference type="OrthoDB" id="3501663at2759"/>
<dbReference type="InterPro" id="IPR011059">
    <property type="entry name" value="Metal-dep_hydrolase_composite"/>
</dbReference>
<sequence length="578" mass="61850">MAAPPASALTSSNPSTIAQEMSRDPGTFFVNGRILAKAGAGLEGQPTFADSMFVRNGVIAAIGSRDNIASQLNLPADVTVTDLNNKTVLPGFVDGHMHIFLLGQSLRKVDLKHCKNLDDIRATVKAYATSHPEVPRILCKGWMHSMTPGDVTASLLDDIDPRAIFIDSKDLHFTWCNSAGLAELGVADMPDPAGGTIYRDADGKPSGVLSEGAVLSIVWPHQALVASPEDRQAAILAAIQTYSAAGYTGLVEMAMDEPIWDALIALRASNPDLLPMRIAAYWLIKPAADPEARLRQVRRAAELHAQLNATTSPDLRIAGIKVICDGVIDACTAFVSEPYGAPGPGSPTPHGPHPPPIWTPEDLAPVVRAADDAGLQIALHAIGDAAVRTAVDALENLHHASPGRQRRHRIEHLELVSPEDAKRLGKAGITASIQPVHADPAILRAWPRLLGRERCGRAFAYREFADGGALLALGSDSPTAPWEPLHNVYVATTRRSAREPECEEVVNEHFRLGVCEAIAAATEGTAASVFAEGRVGSLAVGKMADFAVFDMEWDAKSLLKSALKETWFSGRRVFKSEK</sequence>
<dbReference type="PANTHER" id="PTHR22642:SF20">
    <property type="entry name" value="AMIDOHYDROLASE 3 DOMAIN-CONTAINING PROTEIN"/>
    <property type="match status" value="1"/>
</dbReference>
<dbReference type="RefSeq" id="XP_028466012.1">
    <property type="nucleotide sequence ID" value="XM_028612109.1"/>
</dbReference>
<dbReference type="Gene3D" id="2.30.40.10">
    <property type="entry name" value="Urease, subunit C, domain 1"/>
    <property type="match status" value="1"/>
</dbReference>
<reference evidence="2 3" key="1">
    <citation type="journal article" date="2018" name="Mol. Ecol.">
        <title>The obligate alkalophilic soda-lake fungus Sodiomyces alkalinus has shifted to a protein diet.</title>
        <authorList>
            <person name="Grum-Grzhimaylo A.A."/>
            <person name="Falkoski D.L."/>
            <person name="van den Heuvel J."/>
            <person name="Valero-Jimenez C.A."/>
            <person name="Min B."/>
            <person name="Choi I.G."/>
            <person name="Lipzen A."/>
            <person name="Daum C.G."/>
            <person name="Aanen D.K."/>
            <person name="Tsang A."/>
            <person name="Henrissat B."/>
            <person name="Bilanenko E.N."/>
            <person name="de Vries R.P."/>
            <person name="van Kan J.A.L."/>
            <person name="Grigoriev I.V."/>
            <person name="Debets A.J.M."/>
        </authorList>
    </citation>
    <scope>NUCLEOTIDE SEQUENCE [LARGE SCALE GENOMIC DNA]</scope>
    <source>
        <strain evidence="2 3">F11</strain>
    </source>
</reference>
<dbReference type="STRING" id="1314773.A0A3N2PV35"/>
<dbReference type="GeneID" id="39580587"/>
<evidence type="ECO:0000259" key="1">
    <source>
        <dbReference type="Pfam" id="PF07969"/>
    </source>
</evidence>
<dbReference type="PANTHER" id="PTHR22642">
    <property type="entry name" value="IMIDAZOLONEPROPIONASE"/>
    <property type="match status" value="1"/>
</dbReference>
<dbReference type="SUPFAM" id="SSF51338">
    <property type="entry name" value="Composite domain of metallo-dependent hydrolases"/>
    <property type="match status" value="1"/>
</dbReference>
<dbReference type="Proteomes" id="UP000272025">
    <property type="component" value="Unassembled WGS sequence"/>
</dbReference>
<dbReference type="GO" id="GO:0016810">
    <property type="term" value="F:hydrolase activity, acting on carbon-nitrogen (but not peptide) bonds"/>
    <property type="evidence" value="ECO:0007669"/>
    <property type="project" value="InterPro"/>
</dbReference>
<dbReference type="SUPFAM" id="SSF51556">
    <property type="entry name" value="Metallo-dependent hydrolases"/>
    <property type="match status" value="1"/>
</dbReference>
<dbReference type="InterPro" id="IPR013108">
    <property type="entry name" value="Amidohydro_3"/>
</dbReference>
<dbReference type="InterPro" id="IPR033932">
    <property type="entry name" value="YtcJ-like"/>
</dbReference>
<dbReference type="InterPro" id="IPR032466">
    <property type="entry name" value="Metal_Hydrolase"/>
</dbReference>
<evidence type="ECO:0000313" key="3">
    <source>
        <dbReference type="Proteomes" id="UP000272025"/>
    </source>
</evidence>
<dbReference type="Pfam" id="PF07969">
    <property type="entry name" value="Amidohydro_3"/>
    <property type="match status" value="1"/>
</dbReference>
<keyword evidence="3" id="KW-1185">Reference proteome</keyword>
<name>A0A3N2PV35_SODAK</name>
<feature type="domain" description="Amidohydrolase 3" evidence="1">
    <location>
        <begin position="80"/>
        <end position="574"/>
    </location>
</feature>
<organism evidence="2 3">
    <name type="scientific">Sodiomyces alkalinus (strain CBS 110278 / VKM F-3762 / F11)</name>
    <name type="common">Alkaliphilic filamentous fungus</name>
    <dbReference type="NCBI Taxonomy" id="1314773"/>
    <lineage>
        <taxon>Eukaryota</taxon>
        <taxon>Fungi</taxon>
        <taxon>Dikarya</taxon>
        <taxon>Ascomycota</taxon>
        <taxon>Pezizomycotina</taxon>
        <taxon>Sordariomycetes</taxon>
        <taxon>Hypocreomycetidae</taxon>
        <taxon>Glomerellales</taxon>
        <taxon>Plectosphaerellaceae</taxon>
        <taxon>Sodiomyces</taxon>
    </lineage>
</organism>
<evidence type="ECO:0000313" key="2">
    <source>
        <dbReference type="EMBL" id="ROT38206.1"/>
    </source>
</evidence>
<dbReference type="CDD" id="cd01300">
    <property type="entry name" value="YtcJ_like"/>
    <property type="match status" value="1"/>
</dbReference>
<keyword evidence="2" id="KW-0378">Hydrolase</keyword>
<dbReference type="Gene3D" id="3.10.310.70">
    <property type="match status" value="1"/>
</dbReference>
<proteinExistence type="predicted"/>
<dbReference type="Gene3D" id="3.20.20.140">
    <property type="entry name" value="Metal-dependent hydrolases"/>
    <property type="match status" value="1"/>
</dbReference>